<dbReference type="SMART" id="SM00271">
    <property type="entry name" value="DnaJ"/>
    <property type="match status" value="1"/>
</dbReference>
<keyword evidence="2" id="KW-0479">Metal-binding</keyword>
<comment type="cofactor">
    <cofactor evidence="1">
        <name>[4Fe-4S] cluster</name>
        <dbReference type="ChEBI" id="CHEBI:49883"/>
    </cofactor>
</comment>
<dbReference type="Gene3D" id="1.10.287.110">
    <property type="entry name" value="DnaJ domain"/>
    <property type="match status" value="1"/>
</dbReference>
<evidence type="ECO:0000256" key="4">
    <source>
        <dbReference type="ARBA" id="ARBA00023014"/>
    </source>
</evidence>
<dbReference type="STRING" id="1580092.NADRNF5_0907"/>
<dbReference type="CDD" id="cd06257">
    <property type="entry name" value="DnaJ"/>
    <property type="match status" value="1"/>
</dbReference>
<dbReference type="GO" id="GO:0036503">
    <property type="term" value="P:ERAD pathway"/>
    <property type="evidence" value="ECO:0007669"/>
    <property type="project" value="TreeGrafter"/>
</dbReference>
<dbReference type="Pfam" id="PF13370">
    <property type="entry name" value="Fer4_13"/>
    <property type="match status" value="1"/>
</dbReference>
<dbReference type="InterPro" id="IPR036869">
    <property type="entry name" value="J_dom_sf"/>
</dbReference>
<dbReference type="AlphaFoldDB" id="A0A0D5C1J9"/>
<dbReference type="PROSITE" id="PS51379">
    <property type="entry name" value="4FE4S_FER_2"/>
    <property type="match status" value="1"/>
</dbReference>
<dbReference type="PRINTS" id="PR00352">
    <property type="entry name" value="3FE4SFRDOXIN"/>
</dbReference>
<evidence type="ECO:0000256" key="6">
    <source>
        <dbReference type="SAM" id="MobiDB-lite"/>
    </source>
</evidence>
<dbReference type="PROSITE" id="PS50076">
    <property type="entry name" value="DNAJ_2"/>
    <property type="match status" value="1"/>
</dbReference>
<keyword evidence="9" id="KW-0346">Stress response</keyword>
<dbReference type="PANTHER" id="PTHR44360">
    <property type="entry name" value="DNAJ HOMOLOG SUBFAMILY B MEMBER 9"/>
    <property type="match status" value="1"/>
</dbReference>
<evidence type="ECO:0000256" key="3">
    <source>
        <dbReference type="ARBA" id="ARBA00023004"/>
    </source>
</evidence>
<feature type="domain" description="J" evidence="7">
    <location>
        <begin position="34"/>
        <end position="98"/>
    </location>
</feature>
<dbReference type="InterPro" id="IPR001623">
    <property type="entry name" value="DnaJ_domain"/>
</dbReference>
<protein>
    <submittedName>
        <fullName evidence="9">Heat shock protein DnaJ domain-containing protein</fullName>
    </submittedName>
</protein>
<accession>A0A0D5C1J9</accession>
<keyword evidence="5" id="KW-0143">Chaperone</keyword>
<evidence type="ECO:0000313" key="9">
    <source>
        <dbReference type="EMBL" id="AJW70601.1"/>
    </source>
</evidence>
<sequence>MEGRKRSFTRINTIKQWQLFLSYEKSIISVNAYQAIKVLNVDQDSSQDEIKAAYRKLALEHHPDKNKNTQSETEFKKITEAYNFLKKNPSNTRYSPNQQTETKPNPQQRYKKKPQWGAPDDGSIPEQDWGKYTREFEEGDPDFWKEYERKFWEDYNARVRPDGRNGEYEKAREPKKQPNLSVDVDESRCIGCCSCEIIAPDVFEINKQSKSNPKSSVINQKGAGVNKIMNAAETCPTKAIIVENSDTKERLFPY</sequence>
<feature type="domain" description="4Fe-4S ferredoxin-type" evidence="8">
    <location>
        <begin position="180"/>
        <end position="208"/>
    </location>
</feature>
<evidence type="ECO:0000256" key="2">
    <source>
        <dbReference type="ARBA" id="ARBA00022723"/>
    </source>
</evidence>
<feature type="compositionally biased region" description="Basic and acidic residues" evidence="6">
    <location>
        <begin position="159"/>
        <end position="176"/>
    </location>
</feature>
<evidence type="ECO:0000259" key="7">
    <source>
        <dbReference type="PROSITE" id="PS50076"/>
    </source>
</evidence>
<dbReference type="KEGG" id="nin:NADRNF5_0907"/>
<dbReference type="HOGENOM" id="CLU_1232812_0_0_2"/>
<evidence type="ECO:0000256" key="1">
    <source>
        <dbReference type="ARBA" id="ARBA00001966"/>
    </source>
</evidence>
<gene>
    <name evidence="9" type="ORF">NADRNF5_0907</name>
</gene>
<dbReference type="InterPro" id="IPR017896">
    <property type="entry name" value="4Fe4S_Fe-S-bd"/>
</dbReference>
<dbReference type="EMBL" id="CP011070">
    <property type="protein sequence ID" value="AJW70601.1"/>
    <property type="molecule type" value="Genomic_DNA"/>
</dbReference>
<dbReference type="GO" id="GO:0005506">
    <property type="term" value="F:iron ion binding"/>
    <property type="evidence" value="ECO:0007669"/>
    <property type="project" value="InterPro"/>
</dbReference>
<evidence type="ECO:0000259" key="8">
    <source>
        <dbReference type="PROSITE" id="PS51379"/>
    </source>
</evidence>
<dbReference type="PANTHER" id="PTHR44360:SF1">
    <property type="entry name" value="DNAJ HOMOLOG SUBFAMILY B MEMBER 9"/>
    <property type="match status" value="1"/>
</dbReference>
<dbReference type="GO" id="GO:0051536">
    <property type="term" value="F:iron-sulfur cluster binding"/>
    <property type="evidence" value="ECO:0007669"/>
    <property type="project" value="UniProtKB-KW"/>
</dbReference>
<dbReference type="Proteomes" id="UP000032408">
    <property type="component" value="Chromosome"/>
</dbReference>
<dbReference type="Pfam" id="PF00226">
    <property type="entry name" value="DnaJ"/>
    <property type="match status" value="1"/>
</dbReference>
<dbReference type="SUPFAM" id="SSF46565">
    <property type="entry name" value="Chaperone J-domain"/>
    <property type="match status" value="1"/>
</dbReference>
<dbReference type="PRINTS" id="PR00625">
    <property type="entry name" value="JDOMAIN"/>
</dbReference>
<dbReference type="GO" id="GO:0009055">
    <property type="term" value="F:electron transfer activity"/>
    <property type="evidence" value="ECO:0007669"/>
    <property type="project" value="InterPro"/>
</dbReference>
<proteinExistence type="predicted"/>
<dbReference type="GO" id="GO:0051787">
    <property type="term" value="F:misfolded protein binding"/>
    <property type="evidence" value="ECO:0007669"/>
    <property type="project" value="TreeGrafter"/>
</dbReference>
<feature type="compositionally biased region" description="Polar residues" evidence="6">
    <location>
        <begin position="88"/>
        <end position="108"/>
    </location>
</feature>
<dbReference type="Gene3D" id="3.30.70.20">
    <property type="match status" value="1"/>
</dbReference>
<dbReference type="SUPFAM" id="SSF54862">
    <property type="entry name" value="4Fe-4S ferredoxins"/>
    <property type="match status" value="1"/>
</dbReference>
<organism evidence="9 10">
    <name type="scientific">Nitrosopumilus adriaticus</name>
    <dbReference type="NCBI Taxonomy" id="1580092"/>
    <lineage>
        <taxon>Archaea</taxon>
        <taxon>Nitrososphaerota</taxon>
        <taxon>Nitrososphaeria</taxon>
        <taxon>Nitrosopumilales</taxon>
        <taxon>Nitrosopumilaceae</taxon>
        <taxon>Nitrosopumilus</taxon>
    </lineage>
</organism>
<evidence type="ECO:0000256" key="5">
    <source>
        <dbReference type="ARBA" id="ARBA00023186"/>
    </source>
</evidence>
<evidence type="ECO:0000313" key="10">
    <source>
        <dbReference type="Proteomes" id="UP000032408"/>
    </source>
</evidence>
<name>A0A0D5C1J9_9ARCH</name>
<reference evidence="10" key="1">
    <citation type="submission" date="2015-03" db="EMBL/GenBank/DDBJ databases">
        <title>Characterization of two novel Thaumarchaeota isolated from the Northern Adriatic Sea.</title>
        <authorList>
            <person name="Bayer B."/>
            <person name="Vojvoda J."/>
            <person name="Offre P."/>
            <person name="Srivastava A."/>
            <person name="Elisabeth N."/>
            <person name="Garcia J.A.L."/>
            <person name="Schleper C."/>
            <person name="Herndl G.J."/>
        </authorList>
    </citation>
    <scope>NUCLEOTIDE SEQUENCE [LARGE SCALE GENOMIC DNA]</scope>
    <source>
        <strain evidence="10">NF5</strain>
    </source>
</reference>
<dbReference type="GO" id="GO:0051087">
    <property type="term" value="F:protein-folding chaperone binding"/>
    <property type="evidence" value="ECO:0007669"/>
    <property type="project" value="TreeGrafter"/>
</dbReference>
<keyword evidence="4" id="KW-0411">Iron-sulfur</keyword>
<keyword evidence="3" id="KW-0408">Iron</keyword>
<feature type="region of interest" description="Disordered" evidence="6">
    <location>
        <begin position="159"/>
        <end position="180"/>
    </location>
</feature>
<dbReference type="InterPro" id="IPR051948">
    <property type="entry name" value="Hsp70_co-chaperone_J-domain"/>
</dbReference>
<feature type="region of interest" description="Disordered" evidence="6">
    <location>
        <begin position="86"/>
        <end position="132"/>
    </location>
</feature>
<reference evidence="9 10" key="2">
    <citation type="journal article" date="2016" name="ISME J.">
        <title>Physiological and genomic characterization of two novel marine thaumarchaeal strains indicates niche differentiation.</title>
        <authorList>
            <person name="Bayer B."/>
            <person name="Vojvoda J."/>
            <person name="Offre P."/>
            <person name="Alves R.J."/>
            <person name="Elisabeth N.H."/>
            <person name="Garcia J.A."/>
            <person name="Volland J.M."/>
            <person name="Srivastava A."/>
            <person name="Schleper C."/>
            <person name="Herndl G.J."/>
        </authorList>
    </citation>
    <scope>NUCLEOTIDE SEQUENCE [LARGE SCALE GENOMIC DNA]</scope>
    <source>
        <strain evidence="9 10">NF5</strain>
    </source>
</reference>
<keyword evidence="10" id="KW-1185">Reference proteome</keyword>
<dbReference type="InterPro" id="IPR001080">
    <property type="entry name" value="3Fe4S_ferredoxin"/>
</dbReference>